<feature type="signal peptide" evidence="1">
    <location>
        <begin position="1"/>
        <end position="16"/>
    </location>
</feature>
<keyword evidence="3" id="KW-1185">Reference proteome</keyword>
<evidence type="ECO:0000256" key="1">
    <source>
        <dbReference type="SAM" id="SignalP"/>
    </source>
</evidence>
<gene>
    <name evidence="2" type="ORF">FRC98_17760</name>
</gene>
<evidence type="ECO:0008006" key="4">
    <source>
        <dbReference type="Google" id="ProtNLM"/>
    </source>
</evidence>
<dbReference type="EMBL" id="VOSM01000011">
    <property type="protein sequence ID" value="TXD34967.1"/>
    <property type="molecule type" value="Genomic_DNA"/>
</dbReference>
<organism evidence="2 3">
    <name type="scientific">Lujinxingia vulgaris</name>
    <dbReference type="NCBI Taxonomy" id="2600176"/>
    <lineage>
        <taxon>Bacteria</taxon>
        <taxon>Deltaproteobacteria</taxon>
        <taxon>Bradymonadales</taxon>
        <taxon>Lujinxingiaceae</taxon>
        <taxon>Lujinxingia</taxon>
    </lineage>
</organism>
<comment type="caution">
    <text evidence="2">The sequence shown here is derived from an EMBL/GenBank/DDBJ whole genome shotgun (WGS) entry which is preliminary data.</text>
</comment>
<feature type="chain" id="PRO_5022788329" description="Dickkopf N-terminal cysteine-rich domain-containing protein" evidence="1">
    <location>
        <begin position="17"/>
        <end position="432"/>
    </location>
</feature>
<proteinExistence type="predicted"/>
<keyword evidence="1" id="KW-0732">Signal</keyword>
<protein>
    <recommendedName>
        <fullName evidence="4">Dickkopf N-terminal cysteine-rich domain-containing protein</fullName>
    </recommendedName>
</protein>
<reference evidence="2 3" key="1">
    <citation type="submission" date="2019-08" db="EMBL/GenBank/DDBJ databases">
        <title>Bradymonadales sp. TMQ4.</title>
        <authorList>
            <person name="Liang Q."/>
        </authorList>
    </citation>
    <scope>NUCLEOTIDE SEQUENCE [LARGE SCALE GENOMIC DNA]</scope>
    <source>
        <strain evidence="2 3">TMQ4</strain>
    </source>
</reference>
<dbReference type="OrthoDB" id="5513188at2"/>
<dbReference type="Proteomes" id="UP000321412">
    <property type="component" value="Unassembled WGS sequence"/>
</dbReference>
<evidence type="ECO:0000313" key="2">
    <source>
        <dbReference type="EMBL" id="TXD34967.1"/>
    </source>
</evidence>
<accession>A0A5C6X5Q6</accession>
<evidence type="ECO:0000313" key="3">
    <source>
        <dbReference type="Proteomes" id="UP000321412"/>
    </source>
</evidence>
<sequence>MNANAMWRLLATLVVAALLPGCLIVSETDYHDDDCDVDCYDYEMVQTYCDAWQCWDETWIETTCTTTCDETYYPDDPYTDPWDSAECYSDVECGEGQICVGNRCEAADTDVRGESGLCQACESSADCVEDGALCIRLNYDQATNTGEKVCGRACEYNHECPAGFSCINISGETGVSAQCLPNIGETELRTCNPSPELECVRANDCQLGESCVNNECVGPQSAECGTNNPCPNGQVCRNLSCVDVDAPECVDRNDCSSSEICIDGECVRQNESCVFNEECDSDARCVDGQCQATCSDDAQCGANERCRQGLCEVVECRRSGDCAAGNICVEASCEPSCQSDAECGDGFICSSLNYCVKDPNVECRATAECARNEICVDGSCETPCSCNQQCGTGQVCDMDTGMCEEPSGSVAQCDDDCDCPSGLSCSASGQCE</sequence>
<dbReference type="AlphaFoldDB" id="A0A5C6X5Q6"/>
<dbReference type="RefSeq" id="WP_146982771.1">
    <property type="nucleotide sequence ID" value="NZ_VOSM01000011.1"/>
</dbReference>
<name>A0A5C6X5Q6_9DELT</name>